<dbReference type="OrthoDB" id="6041373at2759"/>
<evidence type="ECO:0000256" key="4">
    <source>
        <dbReference type="PIRSR" id="PIRSR601820-1"/>
    </source>
</evidence>
<proteinExistence type="predicted"/>
<dbReference type="Pfam" id="PF00965">
    <property type="entry name" value="TIMP"/>
    <property type="match status" value="1"/>
</dbReference>
<dbReference type="GO" id="GO:0051045">
    <property type="term" value="P:negative regulation of membrane protein ectodomain proteolysis"/>
    <property type="evidence" value="ECO:0007669"/>
    <property type="project" value="TreeGrafter"/>
</dbReference>
<gene>
    <name evidence="9" type="ORF">B4U79_17534</name>
</gene>
<dbReference type="GO" id="GO:0002020">
    <property type="term" value="F:protease binding"/>
    <property type="evidence" value="ECO:0007669"/>
    <property type="project" value="TreeGrafter"/>
</dbReference>
<dbReference type="EMBL" id="NCKU01001751">
    <property type="protein sequence ID" value="RWS11351.1"/>
    <property type="molecule type" value="Genomic_DNA"/>
</dbReference>
<evidence type="ECO:0000256" key="5">
    <source>
        <dbReference type="PIRSR" id="PIRSR601820-3"/>
    </source>
</evidence>
<dbReference type="Proteomes" id="UP000285301">
    <property type="component" value="Unassembled WGS sequence"/>
</dbReference>
<dbReference type="PROSITE" id="PS50189">
    <property type="entry name" value="NTR"/>
    <property type="match status" value="1"/>
</dbReference>
<evidence type="ECO:0000259" key="8">
    <source>
        <dbReference type="PROSITE" id="PS50189"/>
    </source>
</evidence>
<keyword evidence="7" id="KW-0732">Signal</keyword>
<dbReference type="SUPFAM" id="SSF50242">
    <property type="entry name" value="TIMP-like"/>
    <property type="match status" value="1"/>
</dbReference>
<dbReference type="GO" id="GO:0008191">
    <property type="term" value="F:metalloendopeptidase inhibitor activity"/>
    <property type="evidence" value="ECO:0007669"/>
    <property type="project" value="InterPro"/>
</dbReference>
<organism evidence="9 10">
    <name type="scientific">Dinothrombium tinctorium</name>
    <dbReference type="NCBI Taxonomy" id="1965070"/>
    <lineage>
        <taxon>Eukaryota</taxon>
        <taxon>Metazoa</taxon>
        <taxon>Ecdysozoa</taxon>
        <taxon>Arthropoda</taxon>
        <taxon>Chelicerata</taxon>
        <taxon>Arachnida</taxon>
        <taxon>Acari</taxon>
        <taxon>Acariformes</taxon>
        <taxon>Trombidiformes</taxon>
        <taxon>Prostigmata</taxon>
        <taxon>Anystina</taxon>
        <taxon>Parasitengona</taxon>
        <taxon>Trombidioidea</taxon>
        <taxon>Trombidiidae</taxon>
        <taxon>Dinothrombium</taxon>
    </lineage>
</organism>
<dbReference type="GO" id="GO:0046872">
    <property type="term" value="F:metal ion binding"/>
    <property type="evidence" value="ECO:0007669"/>
    <property type="project" value="UniProtKB-KW"/>
</dbReference>
<dbReference type="AlphaFoldDB" id="A0A443R7V3"/>
<feature type="binding site" evidence="4">
    <location>
        <position position="21"/>
    </location>
    <ligand>
        <name>Zn(2+)</name>
        <dbReference type="ChEBI" id="CHEBI:29105"/>
        <note>ligand shared with metalloproteinase partner</note>
    </ligand>
</feature>
<keyword evidence="10" id="KW-1185">Reference proteome</keyword>
<name>A0A443R7V3_9ACAR</name>
<keyword evidence="4" id="KW-0479">Metal-binding</keyword>
<evidence type="ECO:0000313" key="9">
    <source>
        <dbReference type="EMBL" id="RWS11351.1"/>
    </source>
</evidence>
<reference evidence="9 10" key="1">
    <citation type="journal article" date="2018" name="Gigascience">
        <title>Genomes of trombidid mites reveal novel predicted allergens and laterally-transferred genes associated with secondary metabolism.</title>
        <authorList>
            <person name="Dong X."/>
            <person name="Chaisiri K."/>
            <person name="Xia D."/>
            <person name="Armstrong S.D."/>
            <person name="Fang Y."/>
            <person name="Donnelly M.J."/>
            <person name="Kadowaki T."/>
            <person name="McGarry J.W."/>
            <person name="Darby A.C."/>
            <person name="Makepeace B.L."/>
        </authorList>
    </citation>
    <scope>NUCLEOTIDE SEQUENCE [LARGE SCALE GENOMIC DNA]</scope>
    <source>
        <strain evidence="9">UoL-WK</strain>
    </source>
</reference>
<feature type="disulfide bond" evidence="5">
    <location>
        <begin position="23"/>
        <end position="110"/>
    </location>
</feature>
<dbReference type="GO" id="GO:0005615">
    <property type="term" value="C:extracellular space"/>
    <property type="evidence" value="ECO:0007669"/>
    <property type="project" value="TreeGrafter"/>
</dbReference>
<sequence length="152" mass="16538">MNKLILKILVLSFSFSTVFCCLCLPLTPLQHYCAANTVVKARIQEEKTQDSVTEYDVQIVETIKSPKLLPSSLKLLTPSQHGLCGVDLDKNSTYILTAAYLEPNLHTSACDYHVNLDKATENEKKAALDPLKPGLNCNQPAAQPPNVPAGSG</sequence>
<dbReference type="InterPro" id="IPR001134">
    <property type="entry name" value="Netrin_domain"/>
</dbReference>
<dbReference type="PANTHER" id="PTHR11844:SF33">
    <property type="entry name" value="TISSUE INHIBITOR OF METALLOPROTEINASE"/>
    <property type="match status" value="1"/>
</dbReference>
<dbReference type="InterPro" id="IPR008993">
    <property type="entry name" value="TIMP-like_OB-fold"/>
</dbReference>
<dbReference type="InterPro" id="IPR001820">
    <property type="entry name" value="TIMP"/>
</dbReference>
<keyword evidence="2" id="KW-0964">Secreted</keyword>
<protein>
    <recommendedName>
        <fullName evidence="8">NTR domain-containing protein</fullName>
    </recommendedName>
</protein>
<feature type="region of interest" description="Disordered" evidence="6">
    <location>
        <begin position="129"/>
        <end position="152"/>
    </location>
</feature>
<accession>A0A443R7V3</accession>
<keyword evidence="3 5" id="KW-1015">Disulfide bond</keyword>
<feature type="chain" id="PRO_5019477427" description="NTR domain-containing protein" evidence="7">
    <location>
        <begin position="21"/>
        <end position="152"/>
    </location>
</feature>
<dbReference type="STRING" id="1965070.A0A443R7V3"/>
<evidence type="ECO:0000256" key="2">
    <source>
        <dbReference type="ARBA" id="ARBA00022525"/>
    </source>
</evidence>
<comment type="subcellular location">
    <subcellularLocation>
        <location evidence="1">Secreted</location>
    </subcellularLocation>
</comment>
<evidence type="ECO:0000256" key="1">
    <source>
        <dbReference type="ARBA" id="ARBA00004613"/>
    </source>
</evidence>
<feature type="disulfide bond" evidence="5">
    <location>
        <begin position="21"/>
        <end position="84"/>
    </location>
</feature>
<evidence type="ECO:0000313" key="10">
    <source>
        <dbReference type="Proteomes" id="UP000285301"/>
    </source>
</evidence>
<evidence type="ECO:0000256" key="6">
    <source>
        <dbReference type="SAM" id="MobiDB-lite"/>
    </source>
</evidence>
<dbReference type="PANTHER" id="PTHR11844">
    <property type="entry name" value="METALLOPROTEASE INHIBITOR"/>
    <property type="match status" value="1"/>
</dbReference>
<keyword evidence="4" id="KW-0862">Zinc</keyword>
<evidence type="ECO:0000256" key="3">
    <source>
        <dbReference type="ARBA" id="ARBA00023157"/>
    </source>
</evidence>
<dbReference type="Gene3D" id="2.40.50.120">
    <property type="match status" value="1"/>
</dbReference>
<comment type="caution">
    <text evidence="9">The sequence shown here is derived from an EMBL/GenBank/DDBJ whole genome shotgun (WGS) entry which is preliminary data.</text>
</comment>
<feature type="signal peptide" evidence="7">
    <location>
        <begin position="1"/>
        <end position="20"/>
    </location>
</feature>
<evidence type="ECO:0000256" key="7">
    <source>
        <dbReference type="SAM" id="SignalP"/>
    </source>
</evidence>
<dbReference type="GO" id="GO:0031012">
    <property type="term" value="C:extracellular matrix"/>
    <property type="evidence" value="ECO:0007669"/>
    <property type="project" value="TreeGrafter"/>
</dbReference>
<feature type="domain" description="NTR" evidence="8">
    <location>
        <begin position="20"/>
        <end position="137"/>
    </location>
</feature>
<feature type="compositionally biased region" description="Pro residues" evidence="6">
    <location>
        <begin position="142"/>
        <end position="152"/>
    </location>
</feature>